<sequence length="119" mass="13426">MSDLWRGRPRAIPPDPDYPLLEQIIEGYLHQDMDLLHSTMSDAIAEWSSRAEPGERARVIVEIDRFLVNEASDADAAFVKRWGMDVNPPDLGCSSTGFLHMVRAIAVDPAVASRFRECW</sequence>
<dbReference type="InterPro" id="IPR041129">
    <property type="entry name" value="CdiI_2"/>
</dbReference>
<dbReference type="Pfam" id="PF18593">
    <property type="entry name" value="CdiI_2"/>
    <property type="match status" value="1"/>
</dbReference>
<proteinExistence type="predicted"/>
<dbReference type="EMBL" id="NWVD01000004">
    <property type="protein sequence ID" value="PCG08798.1"/>
    <property type="molecule type" value="Genomic_DNA"/>
</dbReference>
<evidence type="ECO:0000313" key="2">
    <source>
        <dbReference type="EMBL" id="PCG08798.1"/>
    </source>
</evidence>
<evidence type="ECO:0000259" key="1">
    <source>
        <dbReference type="Pfam" id="PF18593"/>
    </source>
</evidence>
<gene>
    <name evidence="2" type="ORF">COA17_11695</name>
</gene>
<dbReference type="RefSeq" id="WP_096612614.1">
    <property type="nucleotide sequence ID" value="NZ_NWVD01000004.1"/>
</dbReference>
<keyword evidence="3" id="KW-1185">Reference proteome</keyword>
<reference evidence="2 3" key="1">
    <citation type="submission" date="2017-09" db="EMBL/GenBank/DDBJ databases">
        <title>Sphingomonas ginsenosidimutans KACC 14949, whole genome shotgun sequence.</title>
        <authorList>
            <person name="Feng G."/>
            <person name="Zhu H."/>
        </authorList>
    </citation>
    <scope>NUCLEOTIDE SEQUENCE [LARGE SCALE GENOMIC DNA]</scope>
    <source>
        <strain evidence="2 3">KACC 14949</strain>
    </source>
</reference>
<evidence type="ECO:0000313" key="3">
    <source>
        <dbReference type="Proteomes" id="UP000218784"/>
    </source>
</evidence>
<dbReference type="Proteomes" id="UP000218784">
    <property type="component" value="Unassembled WGS sequence"/>
</dbReference>
<organism evidence="2 3">
    <name type="scientific">Sphingomonas ginsenosidimutans</name>
    <dbReference type="NCBI Taxonomy" id="862134"/>
    <lineage>
        <taxon>Bacteria</taxon>
        <taxon>Pseudomonadati</taxon>
        <taxon>Pseudomonadota</taxon>
        <taxon>Alphaproteobacteria</taxon>
        <taxon>Sphingomonadales</taxon>
        <taxon>Sphingomonadaceae</taxon>
        <taxon>Sphingomonas</taxon>
    </lineage>
</organism>
<dbReference type="AlphaFoldDB" id="A0A2A4HYP3"/>
<comment type="caution">
    <text evidence="2">The sequence shown here is derived from an EMBL/GenBank/DDBJ whole genome shotgun (WGS) entry which is preliminary data.</text>
</comment>
<name>A0A2A4HYP3_9SPHN</name>
<protein>
    <recommendedName>
        <fullName evidence="1">CdiI immunity protein domain-containing protein</fullName>
    </recommendedName>
</protein>
<feature type="domain" description="CdiI immunity protein" evidence="1">
    <location>
        <begin position="18"/>
        <end position="104"/>
    </location>
</feature>
<accession>A0A2A4HYP3</accession>